<dbReference type="EMBL" id="GEEE01021451">
    <property type="protein sequence ID" value="JAP41774.1"/>
    <property type="molecule type" value="Transcribed_RNA"/>
</dbReference>
<feature type="coiled-coil region" evidence="2">
    <location>
        <begin position="657"/>
        <end position="708"/>
    </location>
</feature>
<reference evidence="4" key="1">
    <citation type="submission" date="2016-01" db="EMBL/GenBank/DDBJ databases">
        <title>Reference transcriptome for the parasite Schistocephalus solidus: insights into the molecular evolution of parasitism.</title>
        <authorList>
            <person name="Hebert F.O."/>
            <person name="Grambauer S."/>
            <person name="Barber I."/>
            <person name="Landry C.R."/>
            <person name="Aubin-Horth N."/>
        </authorList>
    </citation>
    <scope>NUCLEOTIDE SEQUENCE</scope>
</reference>
<gene>
    <name evidence="4" type="ORF">TR92384</name>
</gene>
<feature type="domain" description="Cilia- and flagella-associated protein 58 central coiled coil" evidence="3">
    <location>
        <begin position="373"/>
        <end position="674"/>
    </location>
</feature>
<feature type="coiled-coil region" evidence="2">
    <location>
        <begin position="153"/>
        <end position="439"/>
    </location>
</feature>
<accession>A0A0X3NPL5</accession>
<dbReference type="PANTHER" id="PTHR32083">
    <property type="entry name" value="CILIA AND FLAGELLA-ASSOCIATED PROTEIN 58-RELATED"/>
    <property type="match status" value="1"/>
</dbReference>
<name>A0A0X3NPL5_SCHSO</name>
<keyword evidence="1 2" id="KW-0175">Coiled coil</keyword>
<sequence length="877" mass="102167">MVEADKNLIKGVVKPAIDDSAFEALRREYNDVVRELINNPELAKFREEYEKIMRALEKSHESEKRLMRKCRELKADIVSNKVKVSQAEQLTSEDPSNMIALKKELEKAWALVSVANEKECKARDRIKGLKEEIATLGKIIETGSGGVVGADTLNELTKAKEKLTKEAADQAAENIKLRKELEATKTQISNLQGEILNAQAKIGELSQDIQARAVDAQRELRKKERMEREMNEVHDEVEGKMEEIKAVNTAIEKLQQELRTREEENRVVKISLEQTNRQLQVTDAKLKDAQQKLDQQIALTESVRSENQLLTADVKQRESEVDAVKNENNKLAKQREAASRRLRSIEDKKSELESKREELRNGIASIEKEMEMMKRAMDIDRKACEELTKERDTLSKNLIKMTGQTAKQLTLLRLHEQSKRNLEQEISNYKDEAQKQRKIICQLERERDRYISEASDLTQKVLEHMEEVKLREMQIFDFKKKIAEAETKLKQQQNLYEAVRGDRNLYSKNLIEAQDEIAEMKRKLRIMTHQIAQLKDEISTKDAIIVQENIERQRVEAERDNMNMDLQNIKNTMVENRAFIESQEAEERKLLKIISEAEFERARHKKELDQVISERDILGTQLVRRNDELALLYEKIRIQQSILNQGETQYNQRLEDLRVLKLEIRKSRREKAMLQASIAKVDDLKKEVYRAQKELLREQTRCKALEEELQNPINVHRWRKLEGSDPSTFEMLQKIQALQKRLIAKTEEVVEKEIQIQEKEKLYVELKRILARQPGPEVAEQLSIYQESLRGKTKTLKAMNAEMNMYDTQIKEYKAEIEKLTAELNDVKRAYFEKKRLEQSKTRKPVKDTLVANTNEKANSRGVNGAELTFKASNVNN</sequence>
<dbReference type="InterPro" id="IPR049270">
    <property type="entry name" value="CFAP58_CC"/>
</dbReference>
<protein>
    <recommendedName>
        <fullName evidence="3">Cilia- and flagella-associated protein 58 central coiled coil domain-containing protein</fullName>
    </recommendedName>
</protein>
<feature type="coiled-coil region" evidence="2">
    <location>
        <begin position="796"/>
        <end position="837"/>
    </location>
</feature>
<evidence type="ECO:0000256" key="1">
    <source>
        <dbReference type="ARBA" id="ARBA00023054"/>
    </source>
</evidence>
<evidence type="ECO:0000313" key="4">
    <source>
        <dbReference type="EMBL" id="JAP41774.1"/>
    </source>
</evidence>
<organism evidence="4">
    <name type="scientific">Schistocephalus solidus</name>
    <name type="common">Tapeworm</name>
    <dbReference type="NCBI Taxonomy" id="70667"/>
    <lineage>
        <taxon>Eukaryota</taxon>
        <taxon>Metazoa</taxon>
        <taxon>Spiralia</taxon>
        <taxon>Lophotrochozoa</taxon>
        <taxon>Platyhelminthes</taxon>
        <taxon>Cestoda</taxon>
        <taxon>Eucestoda</taxon>
        <taxon>Diphyllobothriidea</taxon>
        <taxon>Diphyllobothriidae</taxon>
        <taxon>Schistocephalus</taxon>
    </lineage>
</organism>
<dbReference type="GO" id="GO:0005856">
    <property type="term" value="C:cytoskeleton"/>
    <property type="evidence" value="ECO:0007669"/>
    <property type="project" value="TreeGrafter"/>
</dbReference>
<evidence type="ECO:0000259" key="3">
    <source>
        <dbReference type="Pfam" id="PF21771"/>
    </source>
</evidence>
<evidence type="ECO:0000256" key="2">
    <source>
        <dbReference type="SAM" id="Coils"/>
    </source>
</evidence>
<dbReference type="Pfam" id="PF21771">
    <property type="entry name" value="CFAP58_CC"/>
    <property type="match status" value="1"/>
</dbReference>
<dbReference type="AlphaFoldDB" id="A0A0X3NPL5"/>
<dbReference type="PANTHER" id="PTHR32083:SF0">
    <property type="entry name" value="CILIA AND FLAGELLA-ASSOCIATED PROTEIN 58"/>
    <property type="match status" value="1"/>
</dbReference>
<proteinExistence type="predicted"/>
<feature type="coiled-coil region" evidence="2">
    <location>
        <begin position="735"/>
        <end position="769"/>
    </location>
</feature>
<feature type="coiled-coil region" evidence="2">
    <location>
        <begin position="475"/>
        <end position="614"/>
    </location>
</feature>